<evidence type="ECO:0000256" key="3">
    <source>
        <dbReference type="ARBA" id="ARBA00022525"/>
    </source>
</evidence>
<dbReference type="Gene3D" id="3.40.50.1820">
    <property type="entry name" value="alpha/beta hydrolase"/>
    <property type="match status" value="1"/>
</dbReference>
<reference evidence="13" key="1">
    <citation type="journal article" date="2019" name="Int. J. Syst. Evol. Microbiol.">
        <title>The Global Catalogue of Microorganisms (GCM) 10K type strain sequencing project: providing services to taxonomists for standard genome sequencing and annotation.</title>
        <authorList>
            <consortium name="The Broad Institute Genomics Platform"/>
            <consortium name="The Broad Institute Genome Sequencing Center for Infectious Disease"/>
            <person name="Wu L."/>
            <person name="Ma J."/>
        </authorList>
    </citation>
    <scope>NUCLEOTIDE SEQUENCE [LARGE SCALE GENOMIC DNA]</scope>
    <source>
        <strain evidence="13">JCM 16722</strain>
    </source>
</reference>
<keyword evidence="6" id="KW-0378">Hydrolase</keyword>
<keyword evidence="13" id="KW-1185">Reference proteome</keyword>
<evidence type="ECO:0000256" key="2">
    <source>
        <dbReference type="ARBA" id="ARBA00010278"/>
    </source>
</evidence>
<evidence type="ECO:0000256" key="5">
    <source>
        <dbReference type="ARBA" id="ARBA00022729"/>
    </source>
</evidence>
<evidence type="ECO:0000256" key="8">
    <source>
        <dbReference type="ARBA" id="ARBA00023326"/>
    </source>
</evidence>
<comment type="subcellular location">
    <subcellularLocation>
        <location evidence="1">Secreted</location>
    </subcellularLocation>
</comment>
<dbReference type="PANTHER" id="PTHR38050">
    <property type="match status" value="1"/>
</dbReference>
<dbReference type="EMBL" id="BAAAZK010000002">
    <property type="protein sequence ID" value="GAA4168602.1"/>
    <property type="molecule type" value="Genomic_DNA"/>
</dbReference>
<evidence type="ECO:0000256" key="7">
    <source>
        <dbReference type="ARBA" id="ARBA00023277"/>
    </source>
</evidence>
<dbReference type="InterPro" id="IPR029059">
    <property type="entry name" value="AB_hydrolase_5"/>
</dbReference>
<sequence length="378" mass="43289">MKILMVLLVLLSFQKSVAQSYEQLMDLAGTQIKLEKYKDALLTFQKAFKKQDDKGKYDYANALLIALRCGKTDLAIEWLNEGVKLGLGDNEQELSYFKNDSLFKSIIHDLTYKKILAKMEAQIQQKYKLDKIWQDEILSNAISGKQASYQNARQGFALYHINQGELEIPYLVFVPRGYQCDTPTRTLFFLHGGVSAQEASFTVDPQTRFEPIFTIADSTNSIVIYPFQKGNPGWKNYDNCSAIIATILAEVKLRYYINTNTMYLGGLSMGGNVSYRFAQEQNTPFRAFYTISARPKIGDFESENGIPELTHPIYSIHAKDDSLYTYDDLMKVYQQVEKQTKNWVLKSVESGGHGFLYLPTGEKSTLEFFRVMFNKEEE</sequence>
<evidence type="ECO:0000256" key="9">
    <source>
        <dbReference type="ARBA" id="ARBA00025250"/>
    </source>
</evidence>
<keyword evidence="8" id="KW-0624">Polysaccharide degradation</keyword>
<dbReference type="Pfam" id="PF12695">
    <property type="entry name" value="Abhydrolase_5"/>
    <property type="match status" value="1"/>
</dbReference>
<organism evidence="12 13">
    <name type="scientific">Sphingobacterium ginsenosidimutans</name>
    <dbReference type="NCBI Taxonomy" id="687845"/>
    <lineage>
        <taxon>Bacteria</taxon>
        <taxon>Pseudomonadati</taxon>
        <taxon>Bacteroidota</taxon>
        <taxon>Sphingobacteriia</taxon>
        <taxon>Sphingobacteriales</taxon>
        <taxon>Sphingobacteriaceae</taxon>
        <taxon>Sphingobacterium</taxon>
    </lineage>
</organism>
<keyword evidence="3" id="KW-0964">Secreted</keyword>
<evidence type="ECO:0000256" key="1">
    <source>
        <dbReference type="ARBA" id="ARBA00004613"/>
    </source>
</evidence>
<feature type="signal peptide" evidence="10">
    <location>
        <begin position="1"/>
        <end position="18"/>
    </location>
</feature>
<dbReference type="InterPro" id="IPR029058">
    <property type="entry name" value="AB_hydrolase_fold"/>
</dbReference>
<keyword evidence="5 10" id="KW-0732">Signal</keyword>
<evidence type="ECO:0000256" key="6">
    <source>
        <dbReference type="ARBA" id="ARBA00022801"/>
    </source>
</evidence>
<keyword evidence="7" id="KW-0119">Carbohydrate metabolism</keyword>
<evidence type="ECO:0000256" key="10">
    <source>
        <dbReference type="SAM" id="SignalP"/>
    </source>
</evidence>
<comment type="caution">
    <text evidence="12">The sequence shown here is derived from an EMBL/GenBank/DDBJ whole genome shotgun (WGS) entry which is preliminary data.</text>
</comment>
<dbReference type="SUPFAM" id="SSF53474">
    <property type="entry name" value="alpha/beta-Hydrolases"/>
    <property type="match status" value="1"/>
</dbReference>
<dbReference type="RefSeq" id="WP_346083959.1">
    <property type="nucleotide sequence ID" value="NZ_BAAAZK010000002.1"/>
</dbReference>
<evidence type="ECO:0000259" key="11">
    <source>
        <dbReference type="Pfam" id="PF12695"/>
    </source>
</evidence>
<gene>
    <name evidence="12" type="ORF">GCM10022218_03830</name>
</gene>
<name>A0ABP7ZRQ9_9SPHI</name>
<evidence type="ECO:0000256" key="4">
    <source>
        <dbReference type="ARBA" id="ARBA00022651"/>
    </source>
</evidence>
<accession>A0ABP7ZRQ9</accession>
<comment type="function">
    <text evidence="9">Involved in degradation of plant cell walls. Hydrolyzes the feruloyl-arabinose ester bond in arabinoxylans, and the feruloyl-galactose ester bond in pectin. Active against paranitrophenyl-acetate, methyl ferulate and wheat arabinoxylan.</text>
</comment>
<comment type="similarity">
    <text evidence="2">Belongs to the faeC family.</text>
</comment>
<dbReference type="Proteomes" id="UP001500167">
    <property type="component" value="Unassembled WGS sequence"/>
</dbReference>
<feature type="domain" description="Alpha/beta hydrolase fold-5" evidence="11">
    <location>
        <begin position="249"/>
        <end position="351"/>
    </location>
</feature>
<evidence type="ECO:0000313" key="13">
    <source>
        <dbReference type="Proteomes" id="UP001500167"/>
    </source>
</evidence>
<feature type="chain" id="PRO_5046613047" description="Alpha/beta hydrolase fold-5 domain-containing protein" evidence="10">
    <location>
        <begin position="19"/>
        <end position="378"/>
    </location>
</feature>
<protein>
    <recommendedName>
        <fullName evidence="11">Alpha/beta hydrolase fold-5 domain-containing protein</fullName>
    </recommendedName>
</protein>
<proteinExistence type="inferred from homology"/>
<dbReference type="PANTHER" id="PTHR38050:SF1">
    <property type="entry name" value="FERULOYL ESTERASE C"/>
    <property type="match status" value="1"/>
</dbReference>
<evidence type="ECO:0000313" key="12">
    <source>
        <dbReference type="EMBL" id="GAA4168602.1"/>
    </source>
</evidence>
<keyword evidence="4" id="KW-0858">Xylan degradation</keyword>
<dbReference type="InterPro" id="IPR043595">
    <property type="entry name" value="FaeB/C/D"/>
</dbReference>